<dbReference type="EMBL" id="MU004237">
    <property type="protein sequence ID" value="KAF2668026.1"/>
    <property type="molecule type" value="Genomic_DNA"/>
</dbReference>
<evidence type="ECO:0000313" key="4">
    <source>
        <dbReference type="Proteomes" id="UP000799302"/>
    </source>
</evidence>
<keyword evidence="1" id="KW-0560">Oxidoreductase</keyword>
<accession>A0A6A6U8T1</accession>
<sequence>MAGQAPKTAVKIVFGAMTLGKEGAEQARVHSLDDAGAILDVFRKYGHTELDTARVYGGGSSEEYLGELKWQDRGIVMETKLSPRANIGLGEGVQTTHSPEHLRQGLKMSLEALKTDKVDMWYLHAPDRSTPYETTLREINNLHKEGKFRRFGISNYAAWEVAQMCEIADKNGWIKPTAYQGVYNAIQRAAELELFPCLRHYGIAFYAFNPVAGGFLTDRYHRDTTEVEAGSRFDPKRNQGQNYRGRYWKDEYFDGLDIIRDAIKKHDGLTEAEVALRWMMHHSKLNAKYEDAVIIGASSTKQLEENLTNFEKGPLPDDILKALDDAWAKVKAVCNPYFRAF</sequence>
<dbReference type="PANTHER" id="PTHR43364">
    <property type="entry name" value="NADH-SPECIFIC METHYLGLYOXAL REDUCTASE-RELATED"/>
    <property type="match status" value="1"/>
</dbReference>
<evidence type="ECO:0000313" key="3">
    <source>
        <dbReference type="EMBL" id="KAF2668026.1"/>
    </source>
</evidence>
<dbReference type="Pfam" id="PF00248">
    <property type="entry name" value="Aldo_ket_red"/>
    <property type="match status" value="1"/>
</dbReference>
<dbReference type="AlphaFoldDB" id="A0A6A6U8T1"/>
<name>A0A6A6U8T1_9PEZI</name>
<feature type="domain" description="NADP-dependent oxidoreductase" evidence="2">
    <location>
        <begin position="11"/>
        <end position="327"/>
    </location>
</feature>
<protein>
    <submittedName>
        <fullName evidence="3">Aldo/keto reductase</fullName>
    </submittedName>
</protein>
<dbReference type="InterPro" id="IPR036812">
    <property type="entry name" value="NAD(P)_OxRdtase_dom_sf"/>
</dbReference>
<reference evidence="3" key="1">
    <citation type="journal article" date="2020" name="Stud. Mycol.">
        <title>101 Dothideomycetes genomes: a test case for predicting lifestyles and emergence of pathogens.</title>
        <authorList>
            <person name="Haridas S."/>
            <person name="Albert R."/>
            <person name="Binder M."/>
            <person name="Bloem J."/>
            <person name="Labutti K."/>
            <person name="Salamov A."/>
            <person name="Andreopoulos B."/>
            <person name="Baker S."/>
            <person name="Barry K."/>
            <person name="Bills G."/>
            <person name="Bluhm B."/>
            <person name="Cannon C."/>
            <person name="Castanera R."/>
            <person name="Culley D."/>
            <person name="Daum C."/>
            <person name="Ezra D."/>
            <person name="Gonzalez J."/>
            <person name="Henrissat B."/>
            <person name="Kuo A."/>
            <person name="Liang C."/>
            <person name="Lipzen A."/>
            <person name="Lutzoni F."/>
            <person name="Magnuson J."/>
            <person name="Mondo S."/>
            <person name="Nolan M."/>
            <person name="Ohm R."/>
            <person name="Pangilinan J."/>
            <person name="Park H.-J."/>
            <person name="Ramirez L."/>
            <person name="Alfaro M."/>
            <person name="Sun H."/>
            <person name="Tritt A."/>
            <person name="Yoshinaga Y."/>
            <person name="Zwiers L.-H."/>
            <person name="Turgeon B."/>
            <person name="Goodwin S."/>
            <person name="Spatafora J."/>
            <person name="Crous P."/>
            <person name="Grigoriev I."/>
        </authorList>
    </citation>
    <scope>NUCLEOTIDE SEQUENCE</scope>
    <source>
        <strain evidence="3">CBS 115976</strain>
    </source>
</reference>
<keyword evidence="4" id="KW-1185">Reference proteome</keyword>
<dbReference type="PANTHER" id="PTHR43364:SF4">
    <property type="entry name" value="NAD(P)-LINKED OXIDOREDUCTASE SUPERFAMILY PROTEIN"/>
    <property type="match status" value="1"/>
</dbReference>
<evidence type="ECO:0000259" key="2">
    <source>
        <dbReference type="Pfam" id="PF00248"/>
    </source>
</evidence>
<proteinExistence type="predicted"/>
<dbReference type="OrthoDB" id="2310150at2759"/>
<gene>
    <name evidence="3" type="ORF">BT63DRAFT_307175</name>
</gene>
<dbReference type="InterPro" id="IPR050523">
    <property type="entry name" value="AKR_Detox_Biosynth"/>
</dbReference>
<dbReference type="GO" id="GO:0016491">
    <property type="term" value="F:oxidoreductase activity"/>
    <property type="evidence" value="ECO:0007669"/>
    <property type="project" value="UniProtKB-KW"/>
</dbReference>
<dbReference type="Proteomes" id="UP000799302">
    <property type="component" value="Unassembled WGS sequence"/>
</dbReference>
<organism evidence="3 4">
    <name type="scientific">Microthyrium microscopicum</name>
    <dbReference type="NCBI Taxonomy" id="703497"/>
    <lineage>
        <taxon>Eukaryota</taxon>
        <taxon>Fungi</taxon>
        <taxon>Dikarya</taxon>
        <taxon>Ascomycota</taxon>
        <taxon>Pezizomycotina</taxon>
        <taxon>Dothideomycetes</taxon>
        <taxon>Dothideomycetes incertae sedis</taxon>
        <taxon>Microthyriales</taxon>
        <taxon>Microthyriaceae</taxon>
        <taxon>Microthyrium</taxon>
    </lineage>
</organism>
<dbReference type="Gene3D" id="3.20.20.100">
    <property type="entry name" value="NADP-dependent oxidoreductase domain"/>
    <property type="match status" value="1"/>
</dbReference>
<dbReference type="CDD" id="cd19075">
    <property type="entry name" value="AKR_AKR7A1-5"/>
    <property type="match status" value="1"/>
</dbReference>
<evidence type="ECO:0000256" key="1">
    <source>
        <dbReference type="ARBA" id="ARBA00023002"/>
    </source>
</evidence>
<dbReference type="SUPFAM" id="SSF51430">
    <property type="entry name" value="NAD(P)-linked oxidoreductase"/>
    <property type="match status" value="1"/>
</dbReference>
<dbReference type="InterPro" id="IPR023210">
    <property type="entry name" value="NADP_OxRdtase_dom"/>
</dbReference>